<feature type="domain" description="Probable transposase IS891/IS1136/IS1341" evidence="8">
    <location>
        <begin position="212"/>
        <end position="328"/>
    </location>
</feature>
<organism evidence="11 12">
    <name type="scientific">Levilactobacillus koreensis</name>
    <dbReference type="NCBI Taxonomy" id="637971"/>
    <lineage>
        <taxon>Bacteria</taxon>
        <taxon>Bacillati</taxon>
        <taxon>Bacillota</taxon>
        <taxon>Bacilli</taxon>
        <taxon>Lactobacillales</taxon>
        <taxon>Lactobacillaceae</taxon>
        <taxon>Levilactobacillus</taxon>
    </lineage>
</organism>
<dbReference type="NCBIfam" id="NF040570">
    <property type="entry name" value="guided_TnpB"/>
    <property type="match status" value="1"/>
</dbReference>
<evidence type="ECO:0000259" key="8">
    <source>
        <dbReference type="Pfam" id="PF01385"/>
    </source>
</evidence>
<keyword evidence="7" id="KW-0233">DNA recombination</keyword>
<keyword evidence="12" id="KW-1185">Reference proteome</keyword>
<dbReference type="NCBIfam" id="TIGR01766">
    <property type="entry name" value="IS200/IS605 family accessory protein TnpB-like domain"/>
    <property type="match status" value="1"/>
</dbReference>
<dbReference type="GO" id="GO:0032196">
    <property type="term" value="P:transposition"/>
    <property type="evidence" value="ECO:0007669"/>
    <property type="project" value="UniProtKB-KW"/>
</dbReference>
<dbReference type="GO" id="GO:0003677">
    <property type="term" value="F:DNA binding"/>
    <property type="evidence" value="ECO:0007669"/>
    <property type="project" value="UniProtKB-KW"/>
</dbReference>
<evidence type="ECO:0000313" key="11">
    <source>
        <dbReference type="EMBL" id="AKP64285.1"/>
    </source>
</evidence>
<evidence type="ECO:0000256" key="3">
    <source>
        <dbReference type="ARBA" id="ARBA00022578"/>
    </source>
</evidence>
<dbReference type="PANTHER" id="PTHR30405:SF25">
    <property type="entry name" value="RNA-GUIDED DNA ENDONUCLEASE INSQ-RELATED"/>
    <property type="match status" value="1"/>
</dbReference>
<dbReference type="Proteomes" id="UP000036000">
    <property type="component" value="Chromosome"/>
</dbReference>
<evidence type="ECO:0000313" key="12">
    <source>
        <dbReference type="Proteomes" id="UP000036000"/>
    </source>
</evidence>
<evidence type="ECO:0000256" key="2">
    <source>
        <dbReference type="ARBA" id="ARBA00011044"/>
    </source>
</evidence>
<comment type="similarity">
    <text evidence="2">In the N-terminal section; belongs to the transposase 2 family.</text>
</comment>
<evidence type="ECO:0000256" key="7">
    <source>
        <dbReference type="ARBA" id="ARBA00023172"/>
    </source>
</evidence>
<dbReference type="AlphaFoldDB" id="A0AAC8UW94"/>
<evidence type="ECO:0000256" key="4">
    <source>
        <dbReference type="ARBA" id="ARBA00022723"/>
    </source>
</evidence>
<evidence type="ECO:0000259" key="9">
    <source>
        <dbReference type="Pfam" id="PF07282"/>
    </source>
</evidence>
<proteinExistence type="inferred from homology"/>
<dbReference type="PANTHER" id="PTHR30405">
    <property type="entry name" value="TRANSPOSASE"/>
    <property type="match status" value="1"/>
</dbReference>
<feature type="domain" description="Transposase putative helix-turn-helix" evidence="10">
    <location>
        <begin position="13"/>
        <end position="42"/>
    </location>
</feature>
<dbReference type="GO" id="GO:0046872">
    <property type="term" value="F:metal ion binding"/>
    <property type="evidence" value="ECO:0007669"/>
    <property type="project" value="UniProtKB-KW"/>
</dbReference>
<protein>
    <submittedName>
        <fullName evidence="11">Transposase</fullName>
    </submittedName>
</protein>
<accession>A0AAC8UW94</accession>
<dbReference type="InterPro" id="IPR010095">
    <property type="entry name" value="Cas12f1-like_TNB"/>
</dbReference>
<evidence type="ECO:0000259" key="10">
    <source>
        <dbReference type="Pfam" id="PF12323"/>
    </source>
</evidence>
<dbReference type="CDD" id="cd00350">
    <property type="entry name" value="rubredoxin_like"/>
    <property type="match status" value="1"/>
</dbReference>
<dbReference type="InterPro" id="IPR051399">
    <property type="entry name" value="RNA-guided_DNA_endo/Transpos"/>
</dbReference>
<dbReference type="EMBL" id="CP012033">
    <property type="protein sequence ID" value="AKP64285.1"/>
    <property type="molecule type" value="Genomic_DNA"/>
</dbReference>
<keyword evidence="6" id="KW-0238">DNA-binding</keyword>
<dbReference type="KEGG" id="lko:ABN16_04270"/>
<evidence type="ECO:0000256" key="1">
    <source>
        <dbReference type="ARBA" id="ARBA00008761"/>
    </source>
</evidence>
<evidence type="ECO:0000256" key="5">
    <source>
        <dbReference type="ARBA" id="ARBA00022833"/>
    </source>
</evidence>
<comment type="similarity">
    <text evidence="1">In the C-terminal section; belongs to the transposase 35 family.</text>
</comment>
<reference evidence="11 12" key="1">
    <citation type="submission" date="2015-07" db="EMBL/GenBank/DDBJ databases">
        <title>Lactobacillus korensis/26-25/ whole genome sequencing.</title>
        <authorList>
            <person name="Kim M.K."/>
            <person name="Im W.-T."/>
            <person name="Srinivasan S."/>
            <person name="Lee J.-J."/>
        </authorList>
    </citation>
    <scope>NUCLEOTIDE SEQUENCE [LARGE SCALE GENOMIC DNA]</scope>
    <source>
        <strain evidence="11 12">26-25</strain>
    </source>
</reference>
<dbReference type="InterPro" id="IPR001959">
    <property type="entry name" value="Transposase"/>
</dbReference>
<keyword evidence="4" id="KW-0479">Metal-binding</keyword>
<dbReference type="GO" id="GO:0006310">
    <property type="term" value="P:DNA recombination"/>
    <property type="evidence" value="ECO:0007669"/>
    <property type="project" value="UniProtKB-KW"/>
</dbReference>
<evidence type="ECO:0000256" key="6">
    <source>
        <dbReference type="ARBA" id="ARBA00023125"/>
    </source>
</evidence>
<dbReference type="Pfam" id="PF07282">
    <property type="entry name" value="Cas12f1-like_TNB"/>
    <property type="match status" value="1"/>
</dbReference>
<name>A0AAC8UW94_9LACO</name>
<dbReference type="Pfam" id="PF12323">
    <property type="entry name" value="HTH_OrfB_IS605"/>
    <property type="match status" value="1"/>
</dbReference>
<dbReference type="InterPro" id="IPR021027">
    <property type="entry name" value="Transposase_put_HTH"/>
</dbReference>
<sequence>MAKTMAQLPYHYGVKVRIFPSTEQKWLIKRNSDASRFIYNQMNGMNNDLFWLKQVKIPITLVLDRIADLTERLKKPSTAISNIHGWLNHPDFDSLMKANAIKNYKTAWKLFRQVHQAGTPKFHKRGYTQTYQTSCLYSAKVTGPTMHNGSVRLNDSHHLQLPKLGRLRFKGLPSKILEQADDIRIGTTTVSMDAVGHYFVSMQIGSEHPFVSEQSVIKSKVGIDLNLENFLTDSNGQVIDNPHYYRTIRGKLAKAQRKLSRRARRAKKSQRRLSESKNYQKQRLLVAKLQLKVANQRKNFLHHVSTALIKNHDLVVAEELRSKNMLRNHALAMSISDVGWRTLLGMLAYKADLYGRKFLTIDPRNTTQTCSDCGYVMAGKNKLTLADRKWTCPNCGVFHVRDHNAAKNILAKGLATL</sequence>
<keyword evidence="5" id="KW-0862">Zinc</keyword>
<gene>
    <name evidence="11" type="ORF">ABN16_04270</name>
</gene>
<dbReference type="RefSeq" id="WP_048733192.1">
    <property type="nucleotide sequence ID" value="NZ_CP012033.1"/>
</dbReference>
<dbReference type="Pfam" id="PF01385">
    <property type="entry name" value="OrfB_IS605"/>
    <property type="match status" value="1"/>
</dbReference>
<feature type="domain" description="Cas12f1-like TNB" evidence="9">
    <location>
        <begin position="340"/>
        <end position="409"/>
    </location>
</feature>
<keyword evidence="3" id="KW-0815">Transposition</keyword>